<dbReference type="InterPro" id="IPR036249">
    <property type="entry name" value="Thioredoxin-like_sf"/>
</dbReference>
<protein>
    <submittedName>
        <fullName evidence="3">Thioredoxin domain-containing protein</fullName>
    </submittedName>
</protein>
<dbReference type="Proteomes" id="UP000823858">
    <property type="component" value="Unassembled WGS sequence"/>
</dbReference>
<reference evidence="3" key="1">
    <citation type="journal article" date="2021" name="PeerJ">
        <title>Extensive microbial diversity within the chicken gut microbiome revealed by metagenomics and culture.</title>
        <authorList>
            <person name="Gilroy R."/>
            <person name="Ravi A."/>
            <person name="Getino M."/>
            <person name="Pursley I."/>
            <person name="Horton D.L."/>
            <person name="Alikhan N.F."/>
            <person name="Baker D."/>
            <person name="Gharbi K."/>
            <person name="Hall N."/>
            <person name="Watson M."/>
            <person name="Adriaenssens E.M."/>
            <person name="Foster-Nyarko E."/>
            <person name="Jarju S."/>
            <person name="Secka A."/>
            <person name="Antonio M."/>
            <person name="Oren A."/>
            <person name="Chaudhuri R.R."/>
            <person name="La Ragione R."/>
            <person name="Hildebrand F."/>
            <person name="Pallen M.J."/>
        </authorList>
    </citation>
    <scope>NUCLEOTIDE SEQUENCE</scope>
    <source>
        <strain evidence="3">ChiHjej13B12-4958</strain>
    </source>
</reference>
<comment type="caution">
    <text evidence="3">The sequence shown here is derived from an EMBL/GenBank/DDBJ whole genome shotgun (WGS) entry which is preliminary data.</text>
</comment>
<name>A0A9D2QBM0_9CORY</name>
<dbReference type="SUPFAM" id="SSF52833">
    <property type="entry name" value="Thioredoxin-like"/>
    <property type="match status" value="1"/>
</dbReference>
<dbReference type="Gene3D" id="3.40.30.10">
    <property type="entry name" value="Glutaredoxin"/>
    <property type="match status" value="1"/>
</dbReference>
<dbReference type="PIRSF" id="PIRSF006402">
    <property type="entry name" value="UCP006402_thioredoxin"/>
    <property type="match status" value="1"/>
</dbReference>
<dbReference type="GO" id="GO:0005975">
    <property type="term" value="P:carbohydrate metabolic process"/>
    <property type="evidence" value="ECO:0007669"/>
    <property type="project" value="InterPro"/>
</dbReference>
<dbReference type="AlphaFoldDB" id="A0A9D2QBM0"/>
<proteinExistence type="predicted"/>
<gene>
    <name evidence="3" type="ORF">H9751_03055</name>
</gene>
<feature type="compositionally biased region" description="Polar residues" evidence="1">
    <location>
        <begin position="182"/>
        <end position="192"/>
    </location>
</feature>
<evidence type="ECO:0000256" key="1">
    <source>
        <dbReference type="SAM" id="MobiDB-lite"/>
    </source>
</evidence>
<dbReference type="SUPFAM" id="SSF48208">
    <property type="entry name" value="Six-hairpin glycosidases"/>
    <property type="match status" value="1"/>
</dbReference>
<feature type="domain" description="Spermatogenesis-associated protein 20-like TRX" evidence="2">
    <location>
        <begin position="5"/>
        <end position="169"/>
    </location>
</feature>
<dbReference type="EMBL" id="DWVP01000004">
    <property type="protein sequence ID" value="HJC84526.1"/>
    <property type="molecule type" value="Genomic_DNA"/>
</dbReference>
<evidence type="ECO:0000313" key="3">
    <source>
        <dbReference type="EMBL" id="HJC84526.1"/>
    </source>
</evidence>
<evidence type="ECO:0000313" key="4">
    <source>
        <dbReference type="Proteomes" id="UP000823858"/>
    </source>
</evidence>
<dbReference type="PANTHER" id="PTHR42899:SF1">
    <property type="entry name" value="SPERMATOGENESIS-ASSOCIATED PROTEIN 20"/>
    <property type="match status" value="1"/>
</dbReference>
<organism evidence="3 4">
    <name type="scientific">Candidatus Corynebacterium faecigallinarum</name>
    <dbReference type="NCBI Taxonomy" id="2838528"/>
    <lineage>
        <taxon>Bacteria</taxon>
        <taxon>Bacillati</taxon>
        <taxon>Actinomycetota</taxon>
        <taxon>Actinomycetes</taxon>
        <taxon>Mycobacteriales</taxon>
        <taxon>Corynebacteriaceae</taxon>
        <taxon>Corynebacterium</taxon>
    </lineage>
</organism>
<dbReference type="InterPro" id="IPR004879">
    <property type="entry name" value="Ssp411-like_TRX"/>
</dbReference>
<dbReference type="CDD" id="cd02955">
    <property type="entry name" value="SSP411"/>
    <property type="match status" value="1"/>
</dbReference>
<dbReference type="InterPro" id="IPR008928">
    <property type="entry name" value="6-hairpin_glycosidase_sf"/>
</dbReference>
<dbReference type="Pfam" id="PF03190">
    <property type="entry name" value="Thioredox_DsbH"/>
    <property type="match status" value="1"/>
</dbReference>
<reference evidence="3" key="2">
    <citation type="submission" date="2021-04" db="EMBL/GenBank/DDBJ databases">
        <authorList>
            <person name="Gilroy R."/>
        </authorList>
    </citation>
    <scope>NUCLEOTIDE SEQUENCE</scope>
    <source>
        <strain evidence="3">ChiHjej13B12-4958</strain>
    </source>
</reference>
<accession>A0A9D2QBM0</accession>
<evidence type="ECO:0000259" key="2">
    <source>
        <dbReference type="Pfam" id="PF03190"/>
    </source>
</evidence>
<sequence>MKSNSRLAGTSSPYLTAHADNPVDWWPWGPEAFAEARRRDVPVFISIGYSTCHWCHVMAEESFEDPAVAAVVNETTVPIKVDREQHPDVDAYYMQATIALSGQGGWPMTVFADADGRPFFADTYFPATPRPEPQPGRPSFSQVIDAVHRTWTTDRGKIDELTDKLNDALAGSAESDLDESSATDTTGSMTQQATAELPTRIVQRMRASEQPTGGFTGAPKFPPTAALLGLVRWAENTTSGEAAGEVLDIAARTWRPILTGGLFDHVEGGFHRYCVDEDWTVPHFEKTLYDNALLLRALAAYTVCRPEDTAAANALEMTRSFLDTRLRVGDLYASGLDADTVVDDGEENGAHRVEGYTYTWTPEELGRFGLAGESDLDGRRILTARDGDPDTDPETGALTENTRAALAGLRAERPQPAVDTKVVTAWNAMTSVALSELGDAQGAATVDALWAHAVDRDEEGTVLAVRRCTGTPDATAGLEDCAWLLLALVRAVEHTGEEHHLARISELVRHIQVTFATDAPGRWYDAATPVAATGVRPRDPYDGATPAAVGVLAEALSFAGGLATAIEDADIRTVGGRWRAEARRILDTHTEVVERHLVGAGGWLCALQSHLAGPVQATTREASDAQTAALRASLGTSALILRAEDGARLLGQTPDGPVSQVCRDGVCQIAEALD</sequence>
<dbReference type="PANTHER" id="PTHR42899">
    <property type="entry name" value="SPERMATOGENESIS-ASSOCIATED PROTEIN 20"/>
    <property type="match status" value="1"/>
</dbReference>
<dbReference type="InterPro" id="IPR024705">
    <property type="entry name" value="Ssp411"/>
</dbReference>
<feature type="region of interest" description="Disordered" evidence="1">
    <location>
        <begin position="171"/>
        <end position="192"/>
    </location>
</feature>